<dbReference type="Pfam" id="PF08242">
    <property type="entry name" value="Methyltransf_12"/>
    <property type="match status" value="1"/>
</dbReference>
<dbReference type="Pfam" id="PF23297">
    <property type="entry name" value="ACP_SdgA_C"/>
    <property type="match status" value="1"/>
</dbReference>
<evidence type="ECO:0000256" key="5">
    <source>
        <dbReference type="ARBA" id="ARBA00023268"/>
    </source>
</evidence>
<dbReference type="SUPFAM" id="SSF53335">
    <property type="entry name" value="S-adenosyl-L-methionine-dependent methyltransferases"/>
    <property type="match status" value="1"/>
</dbReference>
<evidence type="ECO:0000256" key="3">
    <source>
        <dbReference type="ARBA" id="ARBA00022679"/>
    </source>
</evidence>
<dbReference type="PANTHER" id="PTHR43775">
    <property type="entry name" value="FATTY ACID SYNTHASE"/>
    <property type="match status" value="1"/>
</dbReference>
<dbReference type="InterPro" id="IPR013968">
    <property type="entry name" value="PKS_KR"/>
</dbReference>
<dbReference type="EMBL" id="JAQHRD010000004">
    <property type="protein sequence ID" value="KAJ6441348.1"/>
    <property type="molecule type" value="Genomic_DNA"/>
</dbReference>
<dbReference type="GO" id="GO:0044550">
    <property type="term" value="P:secondary metabolite biosynthetic process"/>
    <property type="evidence" value="ECO:0007669"/>
    <property type="project" value="TreeGrafter"/>
</dbReference>
<dbReference type="Pfam" id="PF00698">
    <property type="entry name" value="Acyl_transf_1"/>
    <property type="match status" value="1"/>
</dbReference>
<dbReference type="CDD" id="cd02440">
    <property type="entry name" value="AdoMet_MTases"/>
    <property type="match status" value="1"/>
</dbReference>
<dbReference type="InterPro" id="IPR014031">
    <property type="entry name" value="Ketoacyl_synth_C"/>
</dbReference>
<dbReference type="Proteomes" id="UP001163105">
    <property type="component" value="Unassembled WGS sequence"/>
</dbReference>
<dbReference type="InterPro" id="IPR032821">
    <property type="entry name" value="PKS_assoc"/>
</dbReference>
<dbReference type="Pfam" id="PF00109">
    <property type="entry name" value="ketoacyl-synt"/>
    <property type="match status" value="1"/>
</dbReference>
<dbReference type="Gene3D" id="3.40.50.720">
    <property type="entry name" value="NAD(P)-binding Rossmann-like Domain"/>
    <property type="match status" value="2"/>
</dbReference>
<dbReference type="Pfam" id="PF02801">
    <property type="entry name" value="Ketoacyl-synt_C"/>
    <property type="match status" value="1"/>
</dbReference>
<keyword evidence="3" id="KW-0808">Transferase</keyword>
<comment type="caution">
    <text evidence="11">The sequence shown here is derived from an EMBL/GenBank/DDBJ whole genome shotgun (WGS) entry which is preliminary data.</text>
</comment>
<sequence>MDEHDASPPIAVIGMGMRLPGGITTAHDFWSLLVGKKDGRCRVPSSRYNVDAFYGDKTHQQNVATDYGYFLDVDIKGFDTSFFGVRRAELDVTDPQLRLLLEVVWECFENAGQANFRGTNTGVFVGTFGEDWHNMLHKDSLMRSTYRVLSAGDYALSNMLSWEYDLSGPSIILDPAMTLDMSEAGVLSPTGSCKTFDAASDGFARGEAVNAVLLKPLDDAIRDGDPVKPNLGHGEGAAALTSIIKAILSLENETIPPNINFINPNPKIPFQDYKLEVPVEPVPWPENRPARISVSSFGIGGANGHVILDSAASFGICRNAATETREIGSAELQRPLQISDSSSDESSEKASLSETSIESFDGPLNHEGMKSCCKTSKRDDGAHTSAAALDACINDLTQQSTFLFPISAGSETSLESRVDGLRQYLQARPESTRDVAFTLGTRREHLPHRTFCVARPGSSIPLDFGSLGKASNMASNDSTIVFVFTGQGAQWPDMGRSLMESLPGFLEDIQDMDRQLQQLDLVPEWTIEGLLRGTDARKEGLNDAQLAQPLCTAVQIGLVNFLRLCGVTPSAVVGHSSGEIAAAYAAGSLSKTEAITCAYLRGLAVKSHGRVGGMAAVGKGKRAVLPFLVAGAEIACENSPSSVTISGDLDAVDKSLEAITGNEPETFTRRLDVNVAYHSYHMHEVGAIYEGSLKAHLSPKHPLCPFYSTVTERYFYDRVQSQGLRYGPRFQLLKDISADVGSHAAIATVRNDEGSYEAAYAIHPTTIDCCLQLGAVANCQGIARNLSGLVLPVAIENIRICSGSRDLTVEATVEPRANTAEVRAVMEESNRTVLEIKNGRFLPFNTGDSEGEIRGLIRRSNTRRDIFIASERLAAACILQLFQVIQSLEVSPSGHLAKYAAWAEQERDLIARRQRDDIVPESQRWISMDEESLQGLLDNLMEDVHAFDNSAASGVATMMRRLVLRERIEPILRQTSNPLESYLEDGGMKSLYDFGQQKVDIDPFIYSCAHANPTLKVLEIGAGTASASEAVLQSLTSEGGTRMYSQYVFTDLSSGFFSLAQDRLRQWGAIDYKVLDIEKDPSEQGFEPGSFDLIVASNVLHATRSLHSSLKHVRSLLRPGGRLYLQELVAPMNGRLVNLLTGVLPGWWIGQDDNRDGVPCVSMARWDEELRNAGFSGTGSVTTDDDGTFCICAHITSRALEPEVQKHTVCFLYKDEKHDFALSLASEFEQSGISVHWTKLWDANELVGGLDVISTIDLEGPYFANISQQDFTAFTSYLSSLKSGLLWLTRSAQVGCVDPRYGIVTGLARTIRPEIGVDFWTAELDCLDLENTAPVAAIYRKFHARPKLDPESNLDTEYAVKDNVVHIGRYHWTSTGKELQSQLSSNPKQLIIGRLGLIGSMHWVQQLPSEVQDEEVEVEIRCVGLNFKIYATVGTEEKVQYLIDNHGIPRERIFHSRDASFREGIMKATGGRGVDMVLNSLSGDLLHASWQCVAKYGKMMEIGKRDMLEHGHLELDLFEGNRSFYGIDLRGLWFEMPANLLRLLDQLSRLGMEQQLKPIRPIHTFPIEEIPDAFRFMKKGQHIGKIVIQLPQNTESIPALLTHEPDLLSSTSTYLLVGGLGGLGKEVTRWMVEKGARSFCFLSRSADDPEKHGAFFSELKSQGCRITAVAGSVVEMADVKRAIAASPTLISGVVQMSMVLRDYSLLQMSYDDWRAAQDPKVQGTWNLHEALAGTALDFFILFGSVVGVAGQPGQGNYAAANSFLDSFMHYRHGLGLPCSVIDLGGMEGIGFLTTRPDKMNQYRNSGLYFLQEEQLMEALRIAIRRSSPADGLRPSGKRLALTAMSQLAVGMRSKKALSDPRNTIIFSRDIRFGLYINMNPVDHLDTVSRDEEMREFLKDVEENPDLLNKPDTLQRISMEIGRTLFKFLALPEEDLDIGMTLESIGVDSLVSIEIRNWWRRSIGLEITVLEILNAGTIEGLGKLAIASLGEKYKWPRRFAYLQILKETVCFAKKKRNRFRVSILPFEYSVEVDQSSAAEEFSKFHEMWCRRKIDLGIDAEGETPYVISIDHSVDHLTNDAKEFT</sequence>
<dbReference type="PANTHER" id="PTHR43775:SF49">
    <property type="entry name" value="SYNTHASE, PUTATIVE (JCVI)-RELATED"/>
    <property type="match status" value="1"/>
</dbReference>
<comment type="caution">
    <text evidence="6">Lacks conserved residue(s) required for the propagation of feature annotation.</text>
</comment>
<dbReference type="InterPro" id="IPR014030">
    <property type="entry name" value="Ketoacyl_synth_N"/>
</dbReference>
<dbReference type="InterPro" id="IPR013217">
    <property type="entry name" value="Methyltransf_12"/>
</dbReference>
<evidence type="ECO:0000313" key="12">
    <source>
        <dbReference type="Proteomes" id="UP001163105"/>
    </source>
</evidence>
<dbReference type="PROSITE" id="PS50075">
    <property type="entry name" value="CARRIER"/>
    <property type="match status" value="1"/>
</dbReference>
<dbReference type="Gene3D" id="1.10.1200.10">
    <property type="entry name" value="ACP-like"/>
    <property type="match status" value="1"/>
</dbReference>
<dbReference type="InterPro" id="IPR056501">
    <property type="entry name" value="NAD-bd_HRPKS_sdrA"/>
</dbReference>
<dbReference type="PROSITE" id="PS52019">
    <property type="entry name" value="PKS_MFAS_DH"/>
    <property type="match status" value="1"/>
</dbReference>
<dbReference type="InterPro" id="IPR020841">
    <property type="entry name" value="PKS_Beta-ketoAc_synthase_dom"/>
</dbReference>
<protein>
    <submittedName>
        <fullName evidence="11">KR domain-containing protein</fullName>
    </submittedName>
</protein>
<name>A0AB34FR85_9HYPO</name>
<feature type="domain" description="PKS/mFAS DH" evidence="10">
    <location>
        <begin position="570"/>
        <end position="850"/>
    </location>
</feature>
<dbReference type="GO" id="GO:0016491">
    <property type="term" value="F:oxidoreductase activity"/>
    <property type="evidence" value="ECO:0007669"/>
    <property type="project" value="UniProtKB-KW"/>
</dbReference>
<dbReference type="SUPFAM" id="SSF47336">
    <property type="entry name" value="ACP-like"/>
    <property type="match status" value="1"/>
</dbReference>
<dbReference type="CDD" id="cd05195">
    <property type="entry name" value="enoyl_red"/>
    <property type="match status" value="1"/>
</dbReference>
<dbReference type="SUPFAM" id="SSF52151">
    <property type="entry name" value="FabD/lysophospholipase-like"/>
    <property type="match status" value="1"/>
</dbReference>
<evidence type="ECO:0000259" key="9">
    <source>
        <dbReference type="PROSITE" id="PS52004"/>
    </source>
</evidence>
<evidence type="ECO:0000256" key="1">
    <source>
        <dbReference type="ARBA" id="ARBA00022450"/>
    </source>
</evidence>
<dbReference type="InterPro" id="IPR057326">
    <property type="entry name" value="KR_dom"/>
</dbReference>
<dbReference type="InterPro" id="IPR001227">
    <property type="entry name" value="Ac_transferase_dom_sf"/>
</dbReference>
<dbReference type="CDD" id="cd00833">
    <property type="entry name" value="PKS"/>
    <property type="match status" value="1"/>
</dbReference>
<dbReference type="InterPro" id="IPR016036">
    <property type="entry name" value="Malonyl_transacylase_ACP-bd"/>
</dbReference>
<keyword evidence="2" id="KW-0597">Phosphoprotein</keyword>
<dbReference type="Pfam" id="PF16197">
    <property type="entry name" value="KAsynt_C_assoc"/>
    <property type="match status" value="1"/>
</dbReference>
<dbReference type="Pfam" id="PF23114">
    <property type="entry name" value="NAD-bd_HRPKS_sdrA"/>
    <property type="match status" value="1"/>
</dbReference>
<dbReference type="InterPro" id="IPR014043">
    <property type="entry name" value="Acyl_transferase_dom"/>
</dbReference>
<feature type="region of interest" description="Disordered" evidence="7">
    <location>
        <begin position="328"/>
        <end position="363"/>
    </location>
</feature>
<dbReference type="SMART" id="SM00825">
    <property type="entry name" value="PKS_KS"/>
    <property type="match status" value="1"/>
</dbReference>
<dbReference type="SUPFAM" id="SSF51735">
    <property type="entry name" value="NAD(P)-binding Rossmann-fold domains"/>
    <property type="match status" value="2"/>
</dbReference>
<dbReference type="PROSITE" id="PS52004">
    <property type="entry name" value="KS3_2"/>
    <property type="match status" value="1"/>
</dbReference>
<dbReference type="InterPro" id="IPR009081">
    <property type="entry name" value="PP-bd_ACP"/>
</dbReference>
<dbReference type="SUPFAM" id="SSF55048">
    <property type="entry name" value="Probable ACP-binding domain of malonyl-CoA ACP transacylase"/>
    <property type="match status" value="1"/>
</dbReference>
<dbReference type="Pfam" id="PF08659">
    <property type="entry name" value="KR"/>
    <property type="match status" value="1"/>
</dbReference>
<feature type="domain" description="Ketosynthase family 3 (KS3)" evidence="9">
    <location>
        <begin position="7"/>
        <end position="450"/>
    </location>
</feature>
<dbReference type="Gene3D" id="3.40.47.10">
    <property type="match status" value="3"/>
</dbReference>
<dbReference type="InterPro" id="IPR049900">
    <property type="entry name" value="PKS_mFAS_DH"/>
</dbReference>
<dbReference type="InterPro" id="IPR020806">
    <property type="entry name" value="PKS_PP-bd"/>
</dbReference>
<feature type="region of interest" description="N-terminal hotdog fold" evidence="6">
    <location>
        <begin position="570"/>
        <end position="695"/>
    </location>
</feature>
<dbReference type="SUPFAM" id="SSF53901">
    <property type="entry name" value="Thiolase-like"/>
    <property type="match status" value="2"/>
</dbReference>
<dbReference type="InterPro" id="IPR020843">
    <property type="entry name" value="ER"/>
</dbReference>
<accession>A0AB34FR85</accession>
<keyword evidence="5" id="KW-0511">Multifunctional enzyme</keyword>
<dbReference type="Pfam" id="PF13602">
    <property type="entry name" value="ADH_zinc_N_2"/>
    <property type="match status" value="1"/>
</dbReference>
<proteinExistence type="predicted"/>
<keyword evidence="12" id="KW-1185">Reference proteome</keyword>
<dbReference type="GO" id="GO:0004312">
    <property type="term" value="F:fatty acid synthase activity"/>
    <property type="evidence" value="ECO:0007669"/>
    <property type="project" value="TreeGrafter"/>
</dbReference>
<organism evidence="11 12">
    <name type="scientific">Purpureocillium lavendulum</name>
    <dbReference type="NCBI Taxonomy" id="1247861"/>
    <lineage>
        <taxon>Eukaryota</taxon>
        <taxon>Fungi</taxon>
        <taxon>Dikarya</taxon>
        <taxon>Ascomycota</taxon>
        <taxon>Pezizomycotina</taxon>
        <taxon>Sordariomycetes</taxon>
        <taxon>Hypocreomycetidae</taxon>
        <taxon>Hypocreales</taxon>
        <taxon>Ophiocordycipitaceae</taxon>
        <taxon>Purpureocillium</taxon>
    </lineage>
</organism>
<dbReference type="SMART" id="SM00822">
    <property type="entry name" value="PKS_KR"/>
    <property type="match status" value="1"/>
</dbReference>
<dbReference type="InterPro" id="IPR016035">
    <property type="entry name" value="Acyl_Trfase/lysoPLipase"/>
</dbReference>
<evidence type="ECO:0000259" key="8">
    <source>
        <dbReference type="PROSITE" id="PS50075"/>
    </source>
</evidence>
<evidence type="ECO:0000313" key="11">
    <source>
        <dbReference type="EMBL" id="KAJ6441348.1"/>
    </source>
</evidence>
<evidence type="ECO:0000256" key="7">
    <source>
        <dbReference type="SAM" id="MobiDB-lite"/>
    </source>
</evidence>
<dbReference type="GO" id="GO:0031177">
    <property type="term" value="F:phosphopantetheine binding"/>
    <property type="evidence" value="ECO:0007669"/>
    <property type="project" value="InterPro"/>
</dbReference>
<feature type="region of interest" description="C-terminal hotdog fold" evidence="6">
    <location>
        <begin position="705"/>
        <end position="850"/>
    </location>
</feature>
<dbReference type="Gene3D" id="3.30.70.3290">
    <property type="match status" value="1"/>
</dbReference>
<keyword evidence="1" id="KW-0596">Phosphopantetheine</keyword>
<evidence type="ECO:0000256" key="4">
    <source>
        <dbReference type="ARBA" id="ARBA00023002"/>
    </source>
</evidence>
<dbReference type="Pfam" id="PF22621">
    <property type="entry name" value="CurL-like_PKS_C"/>
    <property type="match status" value="1"/>
</dbReference>
<dbReference type="InterPro" id="IPR050091">
    <property type="entry name" value="PKS_NRPS_Biosynth_Enz"/>
</dbReference>
<keyword evidence="4" id="KW-0560">Oxidoreductase</keyword>
<dbReference type="InterPro" id="IPR016039">
    <property type="entry name" value="Thiolase-like"/>
</dbReference>
<feature type="domain" description="Carrier" evidence="8">
    <location>
        <begin position="1910"/>
        <end position="1988"/>
    </location>
</feature>
<dbReference type="InterPro" id="IPR036291">
    <property type="entry name" value="NAD(P)-bd_dom_sf"/>
</dbReference>
<dbReference type="GO" id="GO:0006633">
    <property type="term" value="P:fatty acid biosynthetic process"/>
    <property type="evidence" value="ECO:0007669"/>
    <property type="project" value="TreeGrafter"/>
</dbReference>
<gene>
    <name evidence="11" type="ORF">O9K51_04896</name>
</gene>
<dbReference type="InterPro" id="IPR029063">
    <property type="entry name" value="SAM-dependent_MTases_sf"/>
</dbReference>
<reference evidence="11" key="1">
    <citation type="submission" date="2023-01" db="EMBL/GenBank/DDBJ databases">
        <title>The growth and conidiation of Purpureocillium lavendulum are regulated by nitrogen source and histone H3K14 acetylation.</title>
        <authorList>
            <person name="Tang P."/>
            <person name="Han J."/>
            <person name="Zhang C."/>
            <person name="Tang P."/>
            <person name="Qi F."/>
            <person name="Zhang K."/>
            <person name="Liang L."/>
        </authorList>
    </citation>
    <scope>NUCLEOTIDE SEQUENCE</scope>
    <source>
        <strain evidence="11">YMF1.00683</strain>
    </source>
</reference>
<dbReference type="Gene3D" id="3.40.50.150">
    <property type="entry name" value="Vaccinia Virus protein VP39"/>
    <property type="match status" value="1"/>
</dbReference>
<evidence type="ECO:0000256" key="6">
    <source>
        <dbReference type="PROSITE-ProRule" id="PRU01363"/>
    </source>
</evidence>
<evidence type="ECO:0000259" key="10">
    <source>
        <dbReference type="PROSITE" id="PS52019"/>
    </source>
</evidence>
<dbReference type="Gene3D" id="3.40.366.10">
    <property type="entry name" value="Malonyl-Coenzyme A Acyl Carrier Protein, domain 2"/>
    <property type="match status" value="1"/>
</dbReference>
<dbReference type="SMART" id="SM00827">
    <property type="entry name" value="PKS_AT"/>
    <property type="match status" value="1"/>
</dbReference>
<dbReference type="InterPro" id="IPR036736">
    <property type="entry name" value="ACP-like_sf"/>
</dbReference>
<dbReference type="Gene3D" id="3.90.180.10">
    <property type="entry name" value="Medium-chain alcohol dehydrogenases, catalytic domain"/>
    <property type="match status" value="1"/>
</dbReference>
<dbReference type="SMART" id="SM00823">
    <property type="entry name" value="PKS_PP"/>
    <property type="match status" value="1"/>
</dbReference>
<evidence type="ECO:0000256" key="2">
    <source>
        <dbReference type="ARBA" id="ARBA00022553"/>
    </source>
</evidence>
<dbReference type="SMART" id="SM00829">
    <property type="entry name" value="PKS_ER"/>
    <property type="match status" value="1"/>
</dbReference>